<name>A0ABT9ZK92_9BACI</name>
<evidence type="ECO:0000256" key="1">
    <source>
        <dbReference type="SAM" id="MobiDB-lite"/>
    </source>
</evidence>
<protein>
    <submittedName>
        <fullName evidence="2">Uncharacterized protein</fullName>
    </submittedName>
</protein>
<gene>
    <name evidence="2" type="ORF">J2S19_003479</name>
</gene>
<evidence type="ECO:0000313" key="3">
    <source>
        <dbReference type="Proteomes" id="UP001234495"/>
    </source>
</evidence>
<feature type="compositionally biased region" description="Basic and acidic residues" evidence="1">
    <location>
        <begin position="1"/>
        <end position="26"/>
    </location>
</feature>
<dbReference type="Proteomes" id="UP001234495">
    <property type="component" value="Unassembled WGS sequence"/>
</dbReference>
<keyword evidence="3" id="KW-1185">Reference proteome</keyword>
<accession>A0ABT9ZK92</accession>
<dbReference type="EMBL" id="JAUSUD010000018">
    <property type="protein sequence ID" value="MDQ0232192.1"/>
    <property type="molecule type" value="Genomic_DNA"/>
</dbReference>
<proteinExistence type="predicted"/>
<feature type="region of interest" description="Disordered" evidence="1">
    <location>
        <begin position="1"/>
        <end position="34"/>
    </location>
</feature>
<comment type="caution">
    <text evidence="2">The sequence shown here is derived from an EMBL/GenBank/DDBJ whole genome shotgun (WGS) entry which is preliminary data.</text>
</comment>
<sequence length="34" mass="4168">MKTKTREELRRKVLHKLDEDQNERRAPQKSPSYV</sequence>
<organism evidence="2 3">
    <name type="scientific">Metabacillus malikii</name>
    <dbReference type="NCBI Taxonomy" id="1504265"/>
    <lineage>
        <taxon>Bacteria</taxon>
        <taxon>Bacillati</taxon>
        <taxon>Bacillota</taxon>
        <taxon>Bacilli</taxon>
        <taxon>Bacillales</taxon>
        <taxon>Bacillaceae</taxon>
        <taxon>Metabacillus</taxon>
    </lineage>
</organism>
<evidence type="ECO:0000313" key="2">
    <source>
        <dbReference type="EMBL" id="MDQ0232192.1"/>
    </source>
</evidence>
<reference evidence="2 3" key="1">
    <citation type="submission" date="2023-07" db="EMBL/GenBank/DDBJ databases">
        <title>Genomic Encyclopedia of Type Strains, Phase IV (KMG-IV): sequencing the most valuable type-strain genomes for metagenomic binning, comparative biology and taxonomic classification.</title>
        <authorList>
            <person name="Goeker M."/>
        </authorList>
    </citation>
    <scope>NUCLEOTIDE SEQUENCE [LARGE SCALE GENOMIC DNA]</scope>
    <source>
        <strain evidence="2 3">DSM 29005</strain>
    </source>
</reference>